<organism evidence="2 3">
    <name type="scientific">Lichtheimia ornata</name>
    <dbReference type="NCBI Taxonomy" id="688661"/>
    <lineage>
        <taxon>Eukaryota</taxon>
        <taxon>Fungi</taxon>
        <taxon>Fungi incertae sedis</taxon>
        <taxon>Mucoromycota</taxon>
        <taxon>Mucoromycotina</taxon>
        <taxon>Mucoromycetes</taxon>
        <taxon>Mucorales</taxon>
        <taxon>Lichtheimiaceae</taxon>
        <taxon>Lichtheimia</taxon>
    </lineage>
</organism>
<gene>
    <name evidence="2" type="ORF">O0I10_011476</name>
</gene>
<sequence length="194" mass="21576">MHHQQHHQRNNSHGNQQQQHEEPNATENVLLPPILIPTTSTPLTRSNHQQDAYPRRSSLPASLRDIMHTSVTPPTSTQVTENEESSSSSGTDQDDTPNFNDPNPRVTQLATALHSALTNTASNTNHVSPIPIIIMSNQLPSREESAFTFSFQIHRNQHDTRDTLASVDMDMDFNTIGHVADIVNAICESLSFDI</sequence>
<accession>A0AAD7UTN8</accession>
<dbReference type="GeneID" id="83218877"/>
<evidence type="ECO:0000313" key="3">
    <source>
        <dbReference type="Proteomes" id="UP001234581"/>
    </source>
</evidence>
<comment type="caution">
    <text evidence="2">The sequence shown here is derived from an EMBL/GenBank/DDBJ whole genome shotgun (WGS) entry which is preliminary data.</text>
</comment>
<proteinExistence type="predicted"/>
<feature type="region of interest" description="Disordered" evidence="1">
    <location>
        <begin position="36"/>
        <end position="104"/>
    </location>
</feature>
<feature type="compositionally biased region" description="Low complexity" evidence="1">
    <location>
        <begin position="69"/>
        <end position="91"/>
    </location>
</feature>
<evidence type="ECO:0000256" key="1">
    <source>
        <dbReference type="SAM" id="MobiDB-lite"/>
    </source>
</evidence>
<protein>
    <submittedName>
        <fullName evidence="2">Uncharacterized protein</fullName>
    </submittedName>
</protein>
<dbReference type="AlphaFoldDB" id="A0AAD7UTN8"/>
<feature type="region of interest" description="Disordered" evidence="1">
    <location>
        <begin position="1"/>
        <end position="23"/>
    </location>
</feature>
<dbReference type="Proteomes" id="UP001234581">
    <property type="component" value="Unassembled WGS sequence"/>
</dbReference>
<name>A0AAD7UTN8_9FUNG</name>
<dbReference type="RefSeq" id="XP_058337790.1">
    <property type="nucleotide sequence ID" value="XM_058491443.1"/>
</dbReference>
<keyword evidence="3" id="KW-1185">Reference proteome</keyword>
<dbReference type="EMBL" id="JARTCD010000091">
    <property type="protein sequence ID" value="KAJ8652876.1"/>
    <property type="molecule type" value="Genomic_DNA"/>
</dbReference>
<feature type="compositionally biased region" description="Basic residues" evidence="1">
    <location>
        <begin position="1"/>
        <end position="10"/>
    </location>
</feature>
<reference evidence="2 3" key="1">
    <citation type="submission" date="2023-03" db="EMBL/GenBank/DDBJ databases">
        <title>Genome sequence of Lichtheimia ornata CBS 291.66.</title>
        <authorList>
            <person name="Mohabir J.T."/>
            <person name="Shea T.P."/>
            <person name="Kurbessoian T."/>
            <person name="Berby B."/>
            <person name="Fontaine J."/>
            <person name="Livny J."/>
            <person name="Gnirke A."/>
            <person name="Stajich J.E."/>
            <person name="Cuomo C.A."/>
        </authorList>
    </citation>
    <scope>NUCLEOTIDE SEQUENCE [LARGE SCALE GENOMIC DNA]</scope>
    <source>
        <strain evidence="2">CBS 291.66</strain>
    </source>
</reference>
<evidence type="ECO:0000313" key="2">
    <source>
        <dbReference type="EMBL" id="KAJ8652876.1"/>
    </source>
</evidence>